<name>A0A8S1WG84_9CILI</name>
<sequence>MLQQQETKQKCQNIDENLLFIWNLIIISIKLKQIQLKINQNRFTANQRGTCQKNIAKLELQRSCCGLHYCFQITKGTQKNEYSQVKELTAQERLERFKKH</sequence>
<comment type="caution">
    <text evidence="1">The sequence shown here is derived from an EMBL/GenBank/DDBJ whole genome shotgun (WGS) entry which is preliminary data.</text>
</comment>
<gene>
    <name evidence="1" type="ORF">PPENT_87.1.T0890187</name>
</gene>
<evidence type="ECO:0000313" key="1">
    <source>
        <dbReference type="EMBL" id="CAD8187657.1"/>
    </source>
</evidence>
<accession>A0A8S1WG84</accession>
<dbReference type="AlphaFoldDB" id="A0A8S1WG84"/>
<dbReference type="Proteomes" id="UP000689195">
    <property type="component" value="Unassembled WGS sequence"/>
</dbReference>
<protein>
    <submittedName>
        <fullName evidence="1">Uncharacterized protein</fullName>
    </submittedName>
</protein>
<organism evidence="1 2">
    <name type="scientific">Paramecium pentaurelia</name>
    <dbReference type="NCBI Taxonomy" id="43138"/>
    <lineage>
        <taxon>Eukaryota</taxon>
        <taxon>Sar</taxon>
        <taxon>Alveolata</taxon>
        <taxon>Ciliophora</taxon>
        <taxon>Intramacronucleata</taxon>
        <taxon>Oligohymenophorea</taxon>
        <taxon>Peniculida</taxon>
        <taxon>Parameciidae</taxon>
        <taxon>Paramecium</taxon>
    </lineage>
</organism>
<dbReference type="EMBL" id="CAJJDO010000089">
    <property type="protein sequence ID" value="CAD8187657.1"/>
    <property type="molecule type" value="Genomic_DNA"/>
</dbReference>
<reference evidence="1" key="1">
    <citation type="submission" date="2021-01" db="EMBL/GenBank/DDBJ databases">
        <authorList>
            <consortium name="Genoscope - CEA"/>
            <person name="William W."/>
        </authorList>
    </citation>
    <scope>NUCLEOTIDE SEQUENCE</scope>
</reference>
<keyword evidence="2" id="KW-1185">Reference proteome</keyword>
<proteinExistence type="predicted"/>
<evidence type="ECO:0000313" key="2">
    <source>
        <dbReference type="Proteomes" id="UP000689195"/>
    </source>
</evidence>